<gene>
    <name evidence="9" type="ORF">KL86DYS2_10933</name>
</gene>
<dbReference type="RefSeq" id="WP_296947630.1">
    <property type="nucleotide sequence ID" value="NZ_LT599021.1"/>
</dbReference>
<keyword evidence="5" id="KW-0812">Transmembrane</keyword>
<sequence>MKIHYIQVVIAVFLFTGALQVEAQNQYGLEDCKKIAIENNRKLKNSQLEIQASEQLKKEAFTNYFPSVSASGTGILPKDPLVSMNLAGMSLGLFDKGFQTGITVTQPIFTGGRIVNGNKLANIGTEVSRFQAKLSENEVLLNTECLYWQLVSLYEKDRTLDIIDTQLDTLLKDVELSYKTGLITHNDVLKVKLKKNEVKSIRINLENGIKLVKMSLCQQMGIDLTEADQFKIDIPDIENVESPMNYYVDHKSVLADRMESKLLDKNVEANKLQTKMKKGEYLPTVAIGASYFGENIVDKWRDNSIAFASVSIPLSGWWGGSHAIKRQKIQEQIAVNNKNDTEEKLLLQMQNVKNELDNAYKQILLAKDGVEQATENLRLNSNYYKVGTVTLTDVLDAQTLLQQNRDKYVESYADYQKKQIEYLQVTGR</sequence>
<dbReference type="EMBL" id="FLUL01000001">
    <property type="protein sequence ID" value="SBV95568.1"/>
    <property type="molecule type" value="Genomic_DNA"/>
</dbReference>
<evidence type="ECO:0000256" key="4">
    <source>
        <dbReference type="ARBA" id="ARBA00022452"/>
    </source>
</evidence>
<dbReference type="AlphaFoldDB" id="A0A212J810"/>
<keyword evidence="6" id="KW-0472">Membrane</keyword>
<organism evidence="9">
    <name type="scientific">uncultured Dysgonomonas sp</name>
    <dbReference type="NCBI Taxonomy" id="206096"/>
    <lineage>
        <taxon>Bacteria</taxon>
        <taxon>Pseudomonadati</taxon>
        <taxon>Bacteroidota</taxon>
        <taxon>Bacteroidia</taxon>
        <taxon>Bacteroidales</taxon>
        <taxon>Dysgonomonadaceae</taxon>
        <taxon>Dysgonomonas</taxon>
        <taxon>environmental samples</taxon>
    </lineage>
</organism>
<dbReference type="GO" id="GO:0015288">
    <property type="term" value="F:porin activity"/>
    <property type="evidence" value="ECO:0007669"/>
    <property type="project" value="TreeGrafter"/>
</dbReference>
<name>A0A212J810_9BACT</name>
<comment type="similarity">
    <text evidence="2">Belongs to the outer membrane factor (OMF) (TC 1.B.17) family.</text>
</comment>
<dbReference type="PANTHER" id="PTHR30026:SF20">
    <property type="entry name" value="OUTER MEMBRANE PROTEIN TOLC"/>
    <property type="match status" value="1"/>
</dbReference>
<evidence type="ECO:0000256" key="7">
    <source>
        <dbReference type="ARBA" id="ARBA00023237"/>
    </source>
</evidence>
<keyword evidence="4" id="KW-1134">Transmembrane beta strand</keyword>
<evidence type="ECO:0000256" key="6">
    <source>
        <dbReference type="ARBA" id="ARBA00023136"/>
    </source>
</evidence>
<dbReference type="InterPro" id="IPR003423">
    <property type="entry name" value="OMP_efflux"/>
</dbReference>
<keyword evidence="3" id="KW-0813">Transport</keyword>
<evidence type="ECO:0000256" key="5">
    <source>
        <dbReference type="ARBA" id="ARBA00022692"/>
    </source>
</evidence>
<dbReference type="SUPFAM" id="SSF56954">
    <property type="entry name" value="Outer membrane efflux proteins (OEP)"/>
    <property type="match status" value="1"/>
</dbReference>
<dbReference type="GO" id="GO:0009279">
    <property type="term" value="C:cell outer membrane"/>
    <property type="evidence" value="ECO:0007669"/>
    <property type="project" value="UniProtKB-SubCell"/>
</dbReference>
<protein>
    <recommendedName>
        <fullName evidence="10">Outer membrane efflux protein</fullName>
    </recommendedName>
</protein>
<accession>A0A212J810</accession>
<dbReference type="Gene3D" id="1.20.1600.10">
    <property type="entry name" value="Outer membrane efflux proteins (OEP)"/>
    <property type="match status" value="1"/>
</dbReference>
<dbReference type="GO" id="GO:0015562">
    <property type="term" value="F:efflux transmembrane transporter activity"/>
    <property type="evidence" value="ECO:0007669"/>
    <property type="project" value="InterPro"/>
</dbReference>
<feature type="coiled-coil region" evidence="8">
    <location>
        <begin position="335"/>
        <end position="362"/>
    </location>
</feature>
<evidence type="ECO:0000256" key="3">
    <source>
        <dbReference type="ARBA" id="ARBA00022448"/>
    </source>
</evidence>
<dbReference type="InterPro" id="IPR051906">
    <property type="entry name" value="TolC-like"/>
</dbReference>
<evidence type="ECO:0000256" key="8">
    <source>
        <dbReference type="SAM" id="Coils"/>
    </source>
</evidence>
<evidence type="ECO:0000256" key="1">
    <source>
        <dbReference type="ARBA" id="ARBA00004442"/>
    </source>
</evidence>
<comment type="subcellular location">
    <subcellularLocation>
        <location evidence="1">Cell outer membrane</location>
    </subcellularLocation>
</comment>
<reference evidence="9" key="1">
    <citation type="submission" date="2016-04" db="EMBL/GenBank/DDBJ databases">
        <authorList>
            <person name="Evans L.H."/>
            <person name="Alamgir A."/>
            <person name="Owens N."/>
            <person name="Weber N.D."/>
            <person name="Virtaneva K."/>
            <person name="Barbian K."/>
            <person name="Babar A."/>
            <person name="Rosenke K."/>
        </authorList>
    </citation>
    <scope>NUCLEOTIDE SEQUENCE</scope>
    <source>
        <strain evidence="9">86-2</strain>
    </source>
</reference>
<dbReference type="Pfam" id="PF02321">
    <property type="entry name" value="OEP"/>
    <property type="match status" value="1"/>
</dbReference>
<evidence type="ECO:0008006" key="10">
    <source>
        <dbReference type="Google" id="ProtNLM"/>
    </source>
</evidence>
<dbReference type="GO" id="GO:1990281">
    <property type="term" value="C:efflux pump complex"/>
    <property type="evidence" value="ECO:0007669"/>
    <property type="project" value="TreeGrafter"/>
</dbReference>
<keyword evidence="7" id="KW-0998">Cell outer membrane</keyword>
<evidence type="ECO:0000256" key="2">
    <source>
        <dbReference type="ARBA" id="ARBA00007613"/>
    </source>
</evidence>
<dbReference type="PANTHER" id="PTHR30026">
    <property type="entry name" value="OUTER MEMBRANE PROTEIN TOLC"/>
    <property type="match status" value="1"/>
</dbReference>
<evidence type="ECO:0000313" key="9">
    <source>
        <dbReference type="EMBL" id="SBV95568.1"/>
    </source>
</evidence>
<keyword evidence="8" id="KW-0175">Coiled coil</keyword>
<proteinExistence type="inferred from homology"/>